<feature type="domain" description="Retrovirus-related Pol polyprotein from transposon TNT 1-94-like beta-barrel" evidence="2">
    <location>
        <begin position="2"/>
        <end position="78"/>
    </location>
</feature>
<dbReference type="Pfam" id="PF13976">
    <property type="entry name" value="gag_pre-integrs"/>
    <property type="match status" value="1"/>
</dbReference>
<dbReference type="STRING" id="1088818.A0A2H9ZS03"/>
<evidence type="ECO:0000313" key="4">
    <source>
        <dbReference type="Proteomes" id="UP000236161"/>
    </source>
</evidence>
<reference evidence="3 4" key="1">
    <citation type="journal article" date="2017" name="Nature">
        <title>The Apostasia genome and the evolution of orchids.</title>
        <authorList>
            <person name="Zhang G.Q."/>
            <person name="Liu K.W."/>
            <person name="Li Z."/>
            <person name="Lohaus R."/>
            <person name="Hsiao Y.Y."/>
            <person name="Niu S.C."/>
            <person name="Wang J.Y."/>
            <person name="Lin Y.C."/>
            <person name="Xu Q."/>
            <person name="Chen L.J."/>
            <person name="Yoshida K."/>
            <person name="Fujiwara S."/>
            <person name="Wang Z.W."/>
            <person name="Zhang Y.Q."/>
            <person name="Mitsuda N."/>
            <person name="Wang M."/>
            <person name="Liu G.H."/>
            <person name="Pecoraro L."/>
            <person name="Huang H.X."/>
            <person name="Xiao X.J."/>
            <person name="Lin M."/>
            <person name="Wu X.Y."/>
            <person name="Wu W.L."/>
            <person name="Chen Y.Y."/>
            <person name="Chang S.B."/>
            <person name="Sakamoto S."/>
            <person name="Ohme-Takagi M."/>
            <person name="Yagi M."/>
            <person name="Zeng S.J."/>
            <person name="Shen C.Y."/>
            <person name="Yeh C.M."/>
            <person name="Luo Y.B."/>
            <person name="Tsai W.C."/>
            <person name="Van de Peer Y."/>
            <person name="Liu Z.J."/>
        </authorList>
    </citation>
    <scope>NUCLEOTIDE SEQUENCE [LARGE SCALE GENOMIC DNA]</scope>
    <source>
        <strain evidence="4">cv. Shenzhen</strain>
        <tissue evidence="3">Stem</tissue>
    </source>
</reference>
<evidence type="ECO:0000259" key="2">
    <source>
        <dbReference type="Pfam" id="PF22936"/>
    </source>
</evidence>
<sequence length="173" mass="19519">MWLLDSGCSCHMTRDKSKFITLKPRNGGLVTFGDDTKKQIIRIGKVGKDSTTSIDKVLLVDSLAYNLLSISQLCDNGYNILFDASKCLIKQNDIVMFVGNRYNNIYQVDLGSITCNKIKYLASHVNDSWLWHRRLGHASMHTLHKISKLDLVKGLPKIAFNKDRLCNACQLGK</sequence>
<organism evidence="3 4">
    <name type="scientific">Apostasia shenzhenica</name>
    <dbReference type="NCBI Taxonomy" id="1088818"/>
    <lineage>
        <taxon>Eukaryota</taxon>
        <taxon>Viridiplantae</taxon>
        <taxon>Streptophyta</taxon>
        <taxon>Embryophyta</taxon>
        <taxon>Tracheophyta</taxon>
        <taxon>Spermatophyta</taxon>
        <taxon>Magnoliopsida</taxon>
        <taxon>Liliopsida</taxon>
        <taxon>Asparagales</taxon>
        <taxon>Orchidaceae</taxon>
        <taxon>Apostasioideae</taxon>
        <taxon>Apostasia</taxon>
    </lineage>
</organism>
<evidence type="ECO:0000259" key="1">
    <source>
        <dbReference type="Pfam" id="PF13976"/>
    </source>
</evidence>
<keyword evidence="3" id="KW-0378">Hydrolase</keyword>
<dbReference type="Proteomes" id="UP000236161">
    <property type="component" value="Unassembled WGS sequence"/>
</dbReference>
<protein>
    <submittedName>
        <fullName evidence="3">Retrovirus-related Pol polyprotein from transposon TNT 1-94</fullName>
        <ecNumber evidence="3">3.1.13.-</ecNumber>
    </submittedName>
</protein>
<dbReference type="EC" id="3.1.13.-" evidence="3"/>
<dbReference type="InterPro" id="IPR025724">
    <property type="entry name" value="GAG-pre-integrase_dom"/>
</dbReference>
<dbReference type="OrthoDB" id="1932348at2759"/>
<dbReference type="Pfam" id="PF22936">
    <property type="entry name" value="Pol_BBD"/>
    <property type="match status" value="1"/>
</dbReference>
<keyword evidence="4" id="KW-1185">Reference proteome</keyword>
<evidence type="ECO:0000313" key="3">
    <source>
        <dbReference type="EMBL" id="PKA46074.1"/>
    </source>
</evidence>
<proteinExistence type="predicted"/>
<name>A0A2H9ZS03_9ASPA</name>
<gene>
    <name evidence="3" type="ORF">AXF42_Ash015365</name>
</gene>
<dbReference type="InterPro" id="IPR054722">
    <property type="entry name" value="PolX-like_BBD"/>
</dbReference>
<accession>A0A2H9ZS03</accession>
<dbReference type="AlphaFoldDB" id="A0A2H9ZS03"/>
<dbReference type="EMBL" id="KZ454427">
    <property type="protein sequence ID" value="PKA46074.1"/>
    <property type="molecule type" value="Genomic_DNA"/>
</dbReference>
<feature type="domain" description="GAG-pre-integrase" evidence="1">
    <location>
        <begin position="105"/>
        <end position="173"/>
    </location>
</feature>
<dbReference type="GO" id="GO:0016787">
    <property type="term" value="F:hydrolase activity"/>
    <property type="evidence" value="ECO:0007669"/>
    <property type="project" value="UniProtKB-KW"/>
</dbReference>